<evidence type="ECO:0000313" key="3">
    <source>
        <dbReference type="Proteomes" id="UP001140094"/>
    </source>
</evidence>
<evidence type="ECO:0000256" key="1">
    <source>
        <dbReference type="SAM" id="MobiDB-lite"/>
    </source>
</evidence>
<feature type="compositionally biased region" description="Acidic residues" evidence="1">
    <location>
        <begin position="314"/>
        <end position="323"/>
    </location>
</feature>
<organism evidence="2 3">
    <name type="scientific">Coemansia guatemalensis</name>
    <dbReference type="NCBI Taxonomy" id="2761395"/>
    <lineage>
        <taxon>Eukaryota</taxon>
        <taxon>Fungi</taxon>
        <taxon>Fungi incertae sedis</taxon>
        <taxon>Zoopagomycota</taxon>
        <taxon>Kickxellomycotina</taxon>
        <taxon>Kickxellomycetes</taxon>
        <taxon>Kickxellales</taxon>
        <taxon>Kickxellaceae</taxon>
        <taxon>Coemansia</taxon>
    </lineage>
</organism>
<keyword evidence="3" id="KW-1185">Reference proteome</keyword>
<accession>A0A9W8I545</accession>
<gene>
    <name evidence="2" type="ORF">H4R20_000507</name>
</gene>
<dbReference type="AlphaFoldDB" id="A0A9W8I545"/>
<dbReference type="Proteomes" id="UP001140094">
    <property type="component" value="Unassembled WGS sequence"/>
</dbReference>
<comment type="caution">
    <text evidence="2">The sequence shown here is derived from an EMBL/GenBank/DDBJ whole genome shotgun (WGS) entry which is preliminary data.</text>
</comment>
<dbReference type="OrthoDB" id="5557898at2759"/>
<feature type="compositionally biased region" description="Polar residues" evidence="1">
    <location>
        <begin position="539"/>
        <end position="557"/>
    </location>
</feature>
<name>A0A9W8I545_9FUNG</name>
<reference evidence="2" key="1">
    <citation type="submission" date="2022-07" db="EMBL/GenBank/DDBJ databases">
        <title>Phylogenomic reconstructions and comparative analyses of Kickxellomycotina fungi.</title>
        <authorList>
            <person name="Reynolds N.K."/>
            <person name="Stajich J.E."/>
            <person name="Barry K."/>
            <person name="Grigoriev I.V."/>
            <person name="Crous P."/>
            <person name="Smith M.E."/>
        </authorList>
    </citation>
    <scope>NUCLEOTIDE SEQUENCE</scope>
    <source>
        <strain evidence="2">NRRL 1565</strain>
    </source>
</reference>
<protein>
    <submittedName>
        <fullName evidence="2">Uncharacterized protein</fullName>
    </submittedName>
</protein>
<sequence>MVEELEDPAKGGPASDQEIIRQLEAANDNNPNKDCRRWFLLLRELQIAAGNKHTIRQINTKHINTRSRWSVPFKSLNEVGYLIKNQFVRGVKRCANSDTKSAKPERPRRRTNIEKKNLAAIKAVRKYICHKDLFWCYDTMSVPSASAQAEIAAAYPDIEEVSEPERWIRAMIRRHGKQMVDYMDCCAINLANSYIIELNDRETTDGPMENVTSDDIPMVVSLLSSLIDEILAKSKPISSAFHSLQARPKPTSTSQPNLTSILGISPNTNSAGVALNPVSGGSNGTENVDYMNSYVTPLSSTSERRSQRPQTANADDDGDEIMSDGDRPAFAKRSKSHILLSRKEEVLRARPPMPSTSATFMNASLYSNAHGNSTRSSSNSLFQSNLADTQHNANTGEEMEECMPCEDGLFTQFIDYESSSNHDPHVCRKSPNNDNMKVDTKMPGELAEGIFNLSVANSGVPFHDTHIYLQEHHLPHDQNYLHQQNQHLYDAFPRIDSHSQPTTAHNANKNMDYGYQDNVDNADNISMLIDNNSGTTHAGVSGGIAQTPTSISRSTSDGVLPQQKIHSRQFEANMQPQSQEQQQQQSIPDQLQSIFGNSDSAFTFQLPHPSYAWPPEHSVENHIPHSQQMTDMLSHSIAPLQQAPGHGTSAVLPVSSMTSAQQSAVYTSNSMQMSLDLIANAMPAQTETNKPRESRKCVRPQQENDSSKLTTTLVMVNGVPSHVELLHDNMEVSPNPIILPISRIKE</sequence>
<proteinExistence type="predicted"/>
<feature type="region of interest" description="Disordered" evidence="1">
    <location>
        <begin position="539"/>
        <end position="560"/>
    </location>
</feature>
<evidence type="ECO:0000313" key="2">
    <source>
        <dbReference type="EMBL" id="KAJ2808958.1"/>
    </source>
</evidence>
<feature type="region of interest" description="Disordered" evidence="1">
    <location>
        <begin position="297"/>
        <end position="337"/>
    </location>
</feature>
<dbReference type="EMBL" id="JANBUO010000016">
    <property type="protein sequence ID" value="KAJ2808958.1"/>
    <property type="molecule type" value="Genomic_DNA"/>
</dbReference>
<feature type="region of interest" description="Disordered" evidence="1">
    <location>
        <begin position="685"/>
        <end position="706"/>
    </location>
</feature>